<organism evidence="1 2">
    <name type="scientific">Linum trigynum</name>
    <dbReference type="NCBI Taxonomy" id="586398"/>
    <lineage>
        <taxon>Eukaryota</taxon>
        <taxon>Viridiplantae</taxon>
        <taxon>Streptophyta</taxon>
        <taxon>Embryophyta</taxon>
        <taxon>Tracheophyta</taxon>
        <taxon>Spermatophyta</taxon>
        <taxon>Magnoliopsida</taxon>
        <taxon>eudicotyledons</taxon>
        <taxon>Gunneridae</taxon>
        <taxon>Pentapetalae</taxon>
        <taxon>rosids</taxon>
        <taxon>fabids</taxon>
        <taxon>Malpighiales</taxon>
        <taxon>Linaceae</taxon>
        <taxon>Linum</taxon>
    </lineage>
</organism>
<accession>A0AAV2EJJ8</accession>
<name>A0AAV2EJJ8_9ROSI</name>
<dbReference type="EMBL" id="OZ034817">
    <property type="protein sequence ID" value="CAL1385685.1"/>
    <property type="molecule type" value="Genomic_DNA"/>
</dbReference>
<proteinExistence type="predicted"/>
<dbReference type="Proteomes" id="UP001497516">
    <property type="component" value="Chromosome 4"/>
</dbReference>
<keyword evidence="2" id="KW-1185">Reference proteome</keyword>
<sequence>MSFTEKGTTSGKKKKKIIKLQRPTDLQTEKNLHLPIYVDWRDPSWLKDVINGKLHVWFILFLSASRRPAMLKTWSTRTIGCNCMCRS</sequence>
<reference evidence="1 2" key="1">
    <citation type="submission" date="2024-04" db="EMBL/GenBank/DDBJ databases">
        <authorList>
            <person name="Fracassetti M."/>
        </authorList>
    </citation>
    <scope>NUCLEOTIDE SEQUENCE [LARGE SCALE GENOMIC DNA]</scope>
</reference>
<evidence type="ECO:0000313" key="1">
    <source>
        <dbReference type="EMBL" id="CAL1385685.1"/>
    </source>
</evidence>
<protein>
    <submittedName>
        <fullName evidence="1">Uncharacterized protein</fullName>
    </submittedName>
</protein>
<dbReference type="AlphaFoldDB" id="A0AAV2EJJ8"/>
<gene>
    <name evidence="1" type="ORF">LTRI10_LOCUS26802</name>
</gene>
<evidence type="ECO:0000313" key="2">
    <source>
        <dbReference type="Proteomes" id="UP001497516"/>
    </source>
</evidence>